<dbReference type="Gene3D" id="3.80.10.10">
    <property type="entry name" value="Ribonuclease Inhibitor"/>
    <property type="match status" value="1"/>
</dbReference>
<dbReference type="InterPro" id="IPR032675">
    <property type="entry name" value="LRR_dom_sf"/>
</dbReference>
<dbReference type="Proteomes" id="UP001642409">
    <property type="component" value="Unassembled WGS sequence"/>
</dbReference>
<evidence type="ECO:0000313" key="1">
    <source>
        <dbReference type="EMBL" id="CAI9937916.1"/>
    </source>
</evidence>
<reference evidence="1" key="1">
    <citation type="submission" date="2023-06" db="EMBL/GenBank/DDBJ databases">
        <authorList>
            <person name="Kurt Z."/>
        </authorList>
    </citation>
    <scope>NUCLEOTIDE SEQUENCE</scope>
</reference>
<dbReference type="EMBL" id="CAXDID020000071">
    <property type="protein sequence ID" value="CAL6014566.1"/>
    <property type="molecule type" value="Genomic_DNA"/>
</dbReference>
<keyword evidence="3" id="KW-1185">Reference proteome</keyword>
<reference evidence="2 3" key="2">
    <citation type="submission" date="2024-07" db="EMBL/GenBank/DDBJ databases">
        <authorList>
            <person name="Akdeniz Z."/>
        </authorList>
    </citation>
    <scope>NUCLEOTIDE SEQUENCE [LARGE SCALE GENOMIC DNA]</scope>
</reference>
<gene>
    <name evidence="2" type="ORF">HINF_LOCUS24327</name>
    <name evidence="1" type="ORF">HINF_LOCUS25561</name>
</gene>
<evidence type="ECO:0000313" key="2">
    <source>
        <dbReference type="EMBL" id="CAL6014566.1"/>
    </source>
</evidence>
<dbReference type="AlphaFoldDB" id="A0AA86U307"/>
<evidence type="ECO:0000313" key="3">
    <source>
        <dbReference type="Proteomes" id="UP001642409"/>
    </source>
</evidence>
<accession>A0AA86U307</accession>
<dbReference type="EMBL" id="CATOUU010000653">
    <property type="protein sequence ID" value="CAI9937916.1"/>
    <property type="molecule type" value="Genomic_DNA"/>
</dbReference>
<organism evidence="1">
    <name type="scientific">Hexamita inflata</name>
    <dbReference type="NCBI Taxonomy" id="28002"/>
    <lineage>
        <taxon>Eukaryota</taxon>
        <taxon>Metamonada</taxon>
        <taxon>Diplomonadida</taxon>
        <taxon>Hexamitidae</taxon>
        <taxon>Hexamitinae</taxon>
        <taxon>Hexamita</taxon>
    </lineage>
</organism>
<name>A0AA86U307_9EUKA</name>
<dbReference type="SUPFAM" id="SSF52058">
    <property type="entry name" value="L domain-like"/>
    <property type="match status" value="1"/>
</dbReference>
<sequence length="115" mass="13581">MIIRVNLQFLYRRPNQYKRKLSEWDIQMMTQLTKLSLIKYLIIDITRLKNLVNFTILELQNNNIVNVKSLQTLIHLQDLDISYNSIQDPTQPNVVINKKISKTNSISPKKLTEIL</sequence>
<proteinExistence type="predicted"/>
<comment type="caution">
    <text evidence="1">The sequence shown here is derived from an EMBL/GenBank/DDBJ whole genome shotgun (WGS) entry which is preliminary data.</text>
</comment>
<protein>
    <submittedName>
        <fullName evidence="1">Leucine-rich repeat domain-containing protein</fullName>
    </submittedName>
    <submittedName>
        <fullName evidence="2">Leucine-rich_repeat domain-containing protein</fullName>
    </submittedName>
</protein>